<dbReference type="OrthoDB" id="9782387at2"/>
<evidence type="ECO:0000256" key="2">
    <source>
        <dbReference type="ARBA" id="ARBA00009777"/>
    </source>
</evidence>
<feature type="domain" description="4Fe-4S ferredoxin-type" evidence="10">
    <location>
        <begin position="55"/>
        <end position="80"/>
    </location>
</feature>
<gene>
    <name evidence="12" type="ordered locus">Sgly_2532</name>
</gene>
<dbReference type="InterPro" id="IPR017900">
    <property type="entry name" value="4Fe4S_Fe_S_CS"/>
</dbReference>
<dbReference type="InterPro" id="IPR034457">
    <property type="entry name" value="Organic_radical-activating"/>
</dbReference>
<evidence type="ECO:0000256" key="9">
    <source>
        <dbReference type="ARBA" id="ARBA00047365"/>
    </source>
</evidence>
<dbReference type="NCBIfam" id="TIGR02494">
    <property type="entry name" value="PFLE_PFLC"/>
    <property type="match status" value="1"/>
</dbReference>
<dbReference type="PIRSF" id="PIRSF000371">
    <property type="entry name" value="PFL_act_enz"/>
    <property type="match status" value="1"/>
</dbReference>
<keyword evidence="7" id="KW-0408">Iron</keyword>
<dbReference type="GO" id="GO:0046872">
    <property type="term" value="F:metal ion binding"/>
    <property type="evidence" value="ECO:0007669"/>
    <property type="project" value="UniProtKB-KW"/>
</dbReference>
<dbReference type="EC" id="1.97.1.4" evidence="12"/>
<dbReference type="STRING" id="645991.Sgly_2532"/>
<dbReference type="InterPro" id="IPR058240">
    <property type="entry name" value="rSAM_sf"/>
</dbReference>
<dbReference type="InterPro" id="IPR012839">
    <property type="entry name" value="Organic_radical_activase"/>
</dbReference>
<dbReference type="SFLD" id="SFLDS00029">
    <property type="entry name" value="Radical_SAM"/>
    <property type="match status" value="1"/>
</dbReference>
<evidence type="ECO:0000256" key="7">
    <source>
        <dbReference type="ARBA" id="ARBA00023004"/>
    </source>
</evidence>
<dbReference type="PROSITE" id="PS51379">
    <property type="entry name" value="4FE4S_FER_2"/>
    <property type="match status" value="2"/>
</dbReference>
<evidence type="ECO:0000256" key="8">
    <source>
        <dbReference type="ARBA" id="ARBA00023014"/>
    </source>
</evidence>
<keyword evidence="13" id="KW-1185">Reference proteome</keyword>
<evidence type="ECO:0000259" key="11">
    <source>
        <dbReference type="PROSITE" id="PS51918"/>
    </source>
</evidence>
<keyword evidence="8" id="KW-0411">Iron-sulfur</keyword>
<feature type="domain" description="Radical SAM core" evidence="11">
    <location>
        <begin position="24"/>
        <end position="300"/>
    </location>
</feature>
<dbReference type="Proteomes" id="UP000007488">
    <property type="component" value="Chromosome"/>
</dbReference>
<dbReference type="GO" id="GO:0043365">
    <property type="term" value="F:[formate-C-acetyltransferase]-activating enzyme activity"/>
    <property type="evidence" value="ECO:0007669"/>
    <property type="project" value="UniProtKB-EC"/>
</dbReference>
<evidence type="ECO:0000256" key="3">
    <source>
        <dbReference type="ARBA" id="ARBA00022485"/>
    </source>
</evidence>
<dbReference type="Gene3D" id="3.20.20.70">
    <property type="entry name" value="Aldolase class I"/>
    <property type="match status" value="1"/>
</dbReference>
<dbReference type="SUPFAM" id="SSF102114">
    <property type="entry name" value="Radical SAM enzymes"/>
    <property type="match status" value="1"/>
</dbReference>
<dbReference type="PANTHER" id="PTHR30352:SF4">
    <property type="entry name" value="PYRUVATE FORMATE-LYASE 2-ACTIVATING ENZYME"/>
    <property type="match status" value="1"/>
</dbReference>
<comment type="similarity">
    <text evidence="2">Belongs to the organic radical-activating enzymes family.</text>
</comment>
<dbReference type="InterPro" id="IPR017896">
    <property type="entry name" value="4Fe4S_Fe-S-bd"/>
</dbReference>
<keyword evidence="3" id="KW-0004">4Fe-4S</keyword>
<proteinExistence type="inferred from homology"/>
<dbReference type="KEGG" id="sgy:Sgly_2532"/>
<dbReference type="Pfam" id="PF04055">
    <property type="entry name" value="Radical_SAM"/>
    <property type="match status" value="1"/>
</dbReference>
<keyword evidence="6 12" id="KW-0560">Oxidoreductase</keyword>
<dbReference type="PROSITE" id="PS00198">
    <property type="entry name" value="4FE4S_FER_1"/>
    <property type="match status" value="1"/>
</dbReference>
<dbReference type="SUPFAM" id="SSF54862">
    <property type="entry name" value="4Fe-4S ferredoxins"/>
    <property type="match status" value="1"/>
</dbReference>
<accession>F0SW31</accession>
<evidence type="ECO:0000256" key="5">
    <source>
        <dbReference type="ARBA" id="ARBA00022723"/>
    </source>
</evidence>
<dbReference type="GO" id="GO:0051539">
    <property type="term" value="F:4 iron, 4 sulfur cluster binding"/>
    <property type="evidence" value="ECO:0007669"/>
    <property type="project" value="UniProtKB-KW"/>
</dbReference>
<dbReference type="PANTHER" id="PTHR30352">
    <property type="entry name" value="PYRUVATE FORMATE-LYASE-ACTIVATING ENZYME"/>
    <property type="match status" value="1"/>
</dbReference>
<dbReference type="InterPro" id="IPR040074">
    <property type="entry name" value="BssD/PflA/YjjW"/>
</dbReference>
<evidence type="ECO:0000259" key="10">
    <source>
        <dbReference type="PROSITE" id="PS51379"/>
    </source>
</evidence>
<dbReference type="AlphaFoldDB" id="F0SW31"/>
<feature type="domain" description="4Fe-4S ferredoxin-type" evidence="10">
    <location>
        <begin position="81"/>
        <end position="110"/>
    </location>
</feature>
<keyword evidence="4" id="KW-0949">S-adenosyl-L-methionine</keyword>
<name>F0SW31_SYNGF</name>
<dbReference type="PROSITE" id="PS51918">
    <property type="entry name" value="RADICAL_SAM"/>
    <property type="match status" value="1"/>
</dbReference>
<dbReference type="HOGENOM" id="CLU_058969_0_0_9"/>
<dbReference type="EMBL" id="CP002547">
    <property type="protein sequence ID" value="ADY56815.1"/>
    <property type="molecule type" value="Genomic_DNA"/>
</dbReference>
<dbReference type="RefSeq" id="WP_013625680.1">
    <property type="nucleotide sequence ID" value="NC_015172.1"/>
</dbReference>
<evidence type="ECO:0000256" key="4">
    <source>
        <dbReference type="ARBA" id="ARBA00022691"/>
    </source>
</evidence>
<comment type="cofactor">
    <cofactor evidence="1">
        <name>[4Fe-4S] cluster</name>
        <dbReference type="ChEBI" id="CHEBI:49883"/>
    </cofactor>
</comment>
<dbReference type="PROSITE" id="PS01087">
    <property type="entry name" value="RADICAL_ACTIVATING"/>
    <property type="match status" value="1"/>
</dbReference>
<dbReference type="InterPro" id="IPR013785">
    <property type="entry name" value="Aldolase_TIM"/>
</dbReference>
<evidence type="ECO:0000313" key="12">
    <source>
        <dbReference type="EMBL" id="ADY56815.1"/>
    </source>
</evidence>
<dbReference type="eggNOG" id="COG1180">
    <property type="taxonomic scope" value="Bacteria"/>
</dbReference>
<organism evidence="12 13">
    <name type="scientific">Syntrophobotulus glycolicus (strain DSM 8271 / FlGlyR)</name>
    <dbReference type="NCBI Taxonomy" id="645991"/>
    <lineage>
        <taxon>Bacteria</taxon>
        <taxon>Bacillati</taxon>
        <taxon>Bacillota</taxon>
        <taxon>Clostridia</taxon>
        <taxon>Eubacteriales</taxon>
        <taxon>Desulfitobacteriaceae</taxon>
        <taxon>Syntrophobotulus</taxon>
    </lineage>
</organism>
<dbReference type="InterPro" id="IPR001989">
    <property type="entry name" value="Radical_activat_CS"/>
</dbReference>
<dbReference type="SFLD" id="SFLDG01118">
    <property type="entry name" value="activating_enzymes__group_2"/>
    <property type="match status" value="1"/>
</dbReference>
<keyword evidence="5" id="KW-0479">Metal-binding</keyword>
<sequence>MGIFDPDWHEVSALVTNIQRFSVNDGPGIRTTVFLKGCNLRCCWCHNPECIDMHPQIQFDDVVCQKCDLCSASCPNGAMRSCGNIDQTKCVLCGCCVKICPYDALSIVGEWKTSSELLETMKKDRPYYQESGGGVTISGGEPLLQLDFLHNFLPKLKQENFHVALDTAGCVPFSSLEYAACFADLFLFDVKAFSSEIHKKYTGADNAVILENLRRLSSLGTEIWVRIPIIAGINDTGDEIAAIARFLSEIPGIAQVELLPFHDYGVKKYQSIGKPYLLRGDPHPSEDFMLTAKRICSSFCLPLR</sequence>
<dbReference type="InterPro" id="IPR007197">
    <property type="entry name" value="rSAM"/>
</dbReference>
<evidence type="ECO:0000256" key="6">
    <source>
        <dbReference type="ARBA" id="ARBA00023002"/>
    </source>
</evidence>
<evidence type="ECO:0000313" key="13">
    <source>
        <dbReference type="Proteomes" id="UP000007488"/>
    </source>
</evidence>
<reference evidence="13" key="2">
    <citation type="submission" date="2011-02" db="EMBL/GenBank/DDBJ databases">
        <title>The complete genome of Syntrophobotulus glycolicus DSM 8271.</title>
        <authorList>
            <person name="Lucas S."/>
            <person name="Copeland A."/>
            <person name="Lapidus A."/>
            <person name="Bruce D."/>
            <person name="Goodwin L."/>
            <person name="Pitluck S."/>
            <person name="Kyrpides N."/>
            <person name="Mavromatis K."/>
            <person name="Pagani I."/>
            <person name="Ivanova N."/>
            <person name="Mikhailova N."/>
            <person name="Chertkov O."/>
            <person name="Held B."/>
            <person name="Detter J.C."/>
            <person name="Tapia R."/>
            <person name="Han C."/>
            <person name="Land M."/>
            <person name="Hauser L."/>
            <person name="Markowitz V."/>
            <person name="Cheng J.-F."/>
            <person name="Hugenholtz P."/>
            <person name="Woyke T."/>
            <person name="Wu D."/>
            <person name="Spring S."/>
            <person name="Schroeder M."/>
            <person name="Brambilla E."/>
            <person name="Klenk H.-P."/>
            <person name="Eisen J.A."/>
        </authorList>
    </citation>
    <scope>NUCLEOTIDE SEQUENCE [LARGE SCALE GENOMIC DNA]</scope>
    <source>
        <strain evidence="13">DSM 8271 / FlGlyR</strain>
    </source>
</reference>
<comment type="catalytic activity">
    <reaction evidence="9">
        <text>glycyl-[protein] + reduced [flavodoxin] + S-adenosyl-L-methionine = glycin-2-yl radical-[protein] + semiquinone [flavodoxin] + 5'-deoxyadenosine + L-methionine + H(+)</text>
        <dbReference type="Rhea" id="RHEA:61976"/>
        <dbReference type="Rhea" id="RHEA-COMP:10622"/>
        <dbReference type="Rhea" id="RHEA-COMP:14480"/>
        <dbReference type="Rhea" id="RHEA-COMP:15993"/>
        <dbReference type="Rhea" id="RHEA-COMP:15994"/>
        <dbReference type="ChEBI" id="CHEBI:15378"/>
        <dbReference type="ChEBI" id="CHEBI:17319"/>
        <dbReference type="ChEBI" id="CHEBI:29947"/>
        <dbReference type="ChEBI" id="CHEBI:32722"/>
        <dbReference type="ChEBI" id="CHEBI:57618"/>
        <dbReference type="ChEBI" id="CHEBI:57844"/>
        <dbReference type="ChEBI" id="CHEBI:59789"/>
        <dbReference type="ChEBI" id="CHEBI:140311"/>
    </reaction>
</comment>
<dbReference type="SFLD" id="SFLDG01066">
    <property type="entry name" value="organic_radical-activating_enz"/>
    <property type="match status" value="1"/>
</dbReference>
<reference evidence="12 13" key="1">
    <citation type="journal article" date="2011" name="Stand. Genomic Sci.">
        <title>Complete genome sequence of Syntrophobotulus glycolicus type strain (FlGlyR).</title>
        <authorList>
            <person name="Han C."/>
            <person name="Mwirichia R."/>
            <person name="Chertkov O."/>
            <person name="Held B."/>
            <person name="Lapidus A."/>
            <person name="Nolan M."/>
            <person name="Lucas S."/>
            <person name="Hammon N."/>
            <person name="Deshpande S."/>
            <person name="Cheng J.F."/>
            <person name="Tapia R."/>
            <person name="Goodwin L."/>
            <person name="Pitluck S."/>
            <person name="Huntemann M."/>
            <person name="Liolios K."/>
            <person name="Ivanova N."/>
            <person name="Pagani I."/>
            <person name="Mavromatis K."/>
            <person name="Ovchinikova G."/>
            <person name="Pati A."/>
            <person name="Chen A."/>
            <person name="Palaniappan K."/>
            <person name="Land M."/>
            <person name="Hauser L."/>
            <person name="Brambilla E.M."/>
            <person name="Rohde M."/>
            <person name="Spring S."/>
            <person name="Sikorski J."/>
            <person name="Goker M."/>
            <person name="Woyke T."/>
            <person name="Bristow J."/>
            <person name="Eisen J.A."/>
            <person name="Markowitz V."/>
            <person name="Hugenholtz P."/>
            <person name="Kyrpides N.C."/>
            <person name="Klenk H.P."/>
            <person name="Detter J.C."/>
        </authorList>
    </citation>
    <scope>NUCLEOTIDE SEQUENCE [LARGE SCALE GENOMIC DNA]</scope>
    <source>
        <strain evidence="13">DSM 8271 / FlGlyR</strain>
    </source>
</reference>
<evidence type="ECO:0000256" key="1">
    <source>
        <dbReference type="ARBA" id="ARBA00001966"/>
    </source>
</evidence>
<dbReference type="CDD" id="cd01335">
    <property type="entry name" value="Radical_SAM"/>
    <property type="match status" value="1"/>
</dbReference>
<protein>
    <submittedName>
        <fullName evidence="12">Glycyl-radical enzyme activating protein family</fullName>
        <ecNumber evidence="12">1.97.1.4</ecNumber>
    </submittedName>
</protein>